<dbReference type="Gene3D" id="3.10.590.10">
    <property type="entry name" value="ph1033 like domains"/>
    <property type="match status" value="1"/>
</dbReference>
<dbReference type="InterPro" id="IPR047197">
    <property type="entry name" value="THYN1-like_EVE"/>
</dbReference>
<organism evidence="2 3">
    <name type="scientific">Pseudoalteromonas spongiae</name>
    <dbReference type="NCBI Taxonomy" id="298657"/>
    <lineage>
        <taxon>Bacteria</taxon>
        <taxon>Pseudomonadati</taxon>
        <taxon>Pseudomonadota</taxon>
        <taxon>Gammaproteobacteria</taxon>
        <taxon>Alteromonadales</taxon>
        <taxon>Pseudoalteromonadaceae</taxon>
        <taxon>Pseudoalteromonas</taxon>
    </lineage>
</organism>
<dbReference type="SUPFAM" id="SSF88697">
    <property type="entry name" value="PUA domain-like"/>
    <property type="match status" value="1"/>
</dbReference>
<feature type="domain" description="EVE" evidence="1">
    <location>
        <begin position="3"/>
        <end position="147"/>
    </location>
</feature>
<proteinExistence type="predicted"/>
<reference evidence="2 3" key="1">
    <citation type="submission" date="2023-12" db="EMBL/GenBank/DDBJ databases">
        <title>Friends and Foes: Symbiotic and Algicidal bacterial influence on Karenia brevis blooms.</title>
        <authorList>
            <person name="Fei C."/>
            <person name="Mohamed A.R."/>
            <person name="Booker A."/>
            <person name="Arshad M."/>
            <person name="Klass S."/>
            <person name="Ahn S."/>
            <person name="Gilbert P.M."/>
            <person name="Heil C.A."/>
            <person name="Martinez J.M."/>
            <person name="Amin S.A."/>
        </authorList>
    </citation>
    <scope>NUCLEOTIDE SEQUENCE [LARGE SCALE GENOMIC DNA]</scope>
    <source>
        <strain evidence="2 3">CE15</strain>
    </source>
</reference>
<evidence type="ECO:0000259" key="1">
    <source>
        <dbReference type="Pfam" id="PF01878"/>
    </source>
</evidence>
<dbReference type="InterPro" id="IPR015947">
    <property type="entry name" value="PUA-like_sf"/>
</dbReference>
<name>A0ABU8EUM2_9GAMM</name>
<sequence>MHYWLFKTEPDEFSIDDLKAKNDEIWDGIRNYQARNFLRDQVALGDLVFIYHSSCKQPGIVGIAKVIKTAFADPSQFDAQSKYFDAKATPDNPRWISVTLEFVEKLRIIPLTKLKADQQLADMHLVQKGSRLSIQPVRESEWQYILDKYTSNSLK</sequence>
<dbReference type="EMBL" id="JBAWKS010000001">
    <property type="protein sequence ID" value="MEI4550665.1"/>
    <property type="molecule type" value="Genomic_DNA"/>
</dbReference>
<dbReference type="Proteomes" id="UP001382455">
    <property type="component" value="Unassembled WGS sequence"/>
</dbReference>
<dbReference type="PANTHER" id="PTHR14087:SF7">
    <property type="entry name" value="THYMOCYTE NUCLEAR PROTEIN 1"/>
    <property type="match status" value="1"/>
</dbReference>
<protein>
    <submittedName>
        <fullName evidence="2">EVE domain-containing protein</fullName>
    </submittedName>
</protein>
<accession>A0ABU8EUM2</accession>
<comment type="caution">
    <text evidence="2">The sequence shown here is derived from an EMBL/GenBank/DDBJ whole genome shotgun (WGS) entry which is preliminary data.</text>
</comment>
<dbReference type="PANTHER" id="PTHR14087">
    <property type="entry name" value="THYMOCYTE NUCLEAR PROTEIN 1"/>
    <property type="match status" value="1"/>
</dbReference>
<dbReference type="Pfam" id="PF01878">
    <property type="entry name" value="EVE"/>
    <property type="match status" value="1"/>
</dbReference>
<dbReference type="RefSeq" id="WP_010561490.1">
    <property type="nucleotide sequence ID" value="NZ_JBAWKS010000001.1"/>
</dbReference>
<dbReference type="CDD" id="cd21133">
    <property type="entry name" value="EVE"/>
    <property type="match status" value="1"/>
</dbReference>
<keyword evidence="3" id="KW-1185">Reference proteome</keyword>
<dbReference type="InterPro" id="IPR052181">
    <property type="entry name" value="5hmC_binding"/>
</dbReference>
<evidence type="ECO:0000313" key="3">
    <source>
        <dbReference type="Proteomes" id="UP001382455"/>
    </source>
</evidence>
<gene>
    <name evidence="2" type="ORF">WAE96_13425</name>
</gene>
<evidence type="ECO:0000313" key="2">
    <source>
        <dbReference type="EMBL" id="MEI4550665.1"/>
    </source>
</evidence>
<dbReference type="InterPro" id="IPR002740">
    <property type="entry name" value="EVE_domain"/>
</dbReference>